<dbReference type="InterPro" id="IPR039540">
    <property type="entry name" value="UBL3-like_ubiquitin_dom"/>
</dbReference>
<dbReference type="OMA" id="NTCGCTI"/>
<dbReference type="Gramene" id="RZC52479">
    <property type="protein sequence ID" value="RZC52479"/>
    <property type="gene ID" value="C5167_020908"/>
</dbReference>
<dbReference type="Gene3D" id="3.10.20.90">
    <property type="entry name" value="Phosphatidylinositol 3-kinase Catalytic Subunit, Chain A, domain 1"/>
    <property type="match status" value="1"/>
</dbReference>
<organism evidence="2 3">
    <name type="scientific">Papaver somniferum</name>
    <name type="common">Opium poppy</name>
    <dbReference type="NCBI Taxonomy" id="3469"/>
    <lineage>
        <taxon>Eukaryota</taxon>
        <taxon>Viridiplantae</taxon>
        <taxon>Streptophyta</taxon>
        <taxon>Embryophyta</taxon>
        <taxon>Tracheophyta</taxon>
        <taxon>Spermatophyta</taxon>
        <taxon>Magnoliopsida</taxon>
        <taxon>Ranunculales</taxon>
        <taxon>Papaveraceae</taxon>
        <taxon>Papaveroideae</taxon>
        <taxon>Papaver</taxon>
    </lineage>
</organism>
<proteinExistence type="predicted"/>
<sequence length="125" mass="13913">MGEVDSIELKFRIFDGTDIAHTNYASTTTVATLKERLVAQWPQDKTVIPKSVNDVKLIYAGKVLENTKTLAESRIPFGDLPGGVTTMHVVVQPSLARKKTGIKLSCPFHILFNFRVLQLQTLKLC</sequence>
<dbReference type="InterPro" id="IPR029071">
    <property type="entry name" value="Ubiquitin-like_domsf"/>
</dbReference>
<dbReference type="Proteomes" id="UP000316621">
    <property type="component" value="Chromosome 2"/>
</dbReference>
<dbReference type="CDD" id="cd01814">
    <property type="entry name" value="Ubl_MUBs_plant"/>
    <property type="match status" value="1"/>
</dbReference>
<dbReference type="AlphaFoldDB" id="A0A4Y7IYB3"/>
<evidence type="ECO:0000313" key="3">
    <source>
        <dbReference type="Proteomes" id="UP000316621"/>
    </source>
</evidence>
<dbReference type="PANTHER" id="PTHR13169">
    <property type="entry name" value="UBIQUITIN-LIKE PROTEIN 3 HCG-1 PROTEIN"/>
    <property type="match status" value="1"/>
</dbReference>
<reference evidence="2 3" key="1">
    <citation type="journal article" date="2018" name="Science">
        <title>The opium poppy genome and morphinan production.</title>
        <authorList>
            <person name="Guo L."/>
            <person name="Winzer T."/>
            <person name="Yang X."/>
            <person name="Li Y."/>
            <person name="Ning Z."/>
            <person name="He Z."/>
            <person name="Teodor R."/>
            <person name="Lu Y."/>
            <person name="Bowser T.A."/>
            <person name="Graham I.A."/>
            <person name="Ye K."/>
        </authorList>
    </citation>
    <scope>NUCLEOTIDE SEQUENCE [LARGE SCALE GENOMIC DNA]</scope>
    <source>
        <strain evidence="3">cv. HN1</strain>
        <tissue evidence="2">Leaves</tissue>
    </source>
</reference>
<gene>
    <name evidence="2" type="ORF">C5167_020908</name>
</gene>
<dbReference type="Pfam" id="PF13881">
    <property type="entry name" value="Rad60-SLD_2"/>
    <property type="match status" value="1"/>
</dbReference>
<dbReference type="PROSITE" id="PS50053">
    <property type="entry name" value="UBIQUITIN_2"/>
    <property type="match status" value="1"/>
</dbReference>
<dbReference type="PANTHER" id="PTHR13169:SF12">
    <property type="entry name" value="MEMBRANE-ANCHORED UBIQUITIN-FOLD PROTEIN"/>
    <property type="match status" value="1"/>
</dbReference>
<evidence type="ECO:0000313" key="2">
    <source>
        <dbReference type="EMBL" id="RZC52479.1"/>
    </source>
</evidence>
<evidence type="ECO:0000259" key="1">
    <source>
        <dbReference type="PROSITE" id="PS50053"/>
    </source>
</evidence>
<dbReference type="InterPro" id="IPR000626">
    <property type="entry name" value="Ubiquitin-like_dom"/>
</dbReference>
<keyword evidence="3" id="KW-1185">Reference proteome</keyword>
<protein>
    <recommendedName>
        <fullName evidence="1">Ubiquitin-like domain-containing protein</fullName>
    </recommendedName>
</protein>
<dbReference type="EMBL" id="CM010716">
    <property type="protein sequence ID" value="RZC52479.1"/>
    <property type="molecule type" value="Genomic_DNA"/>
</dbReference>
<accession>A0A4Y7IYB3</accession>
<name>A0A4Y7IYB3_PAPSO</name>
<feature type="domain" description="Ubiquitin-like" evidence="1">
    <location>
        <begin position="7"/>
        <end position="75"/>
    </location>
</feature>
<dbReference type="SUPFAM" id="SSF54236">
    <property type="entry name" value="Ubiquitin-like"/>
    <property type="match status" value="1"/>
</dbReference>
<dbReference type="InterPro" id="IPR040015">
    <property type="entry name" value="UBL3-like"/>
</dbReference>